<name>A0A4Y2V677_ARAVE</name>
<dbReference type="Proteomes" id="UP000499080">
    <property type="component" value="Unassembled WGS sequence"/>
</dbReference>
<evidence type="ECO:0000313" key="1">
    <source>
        <dbReference type="EMBL" id="GBO19566.1"/>
    </source>
</evidence>
<feature type="non-terminal residue" evidence="1">
    <location>
        <position position="1"/>
    </location>
</feature>
<accession>A0A4Y2V677</accession>
<organism evidence="1 2">
    <name type="scientific">Araneus ventricosus</name>
    <name type="common">Orbweaver spider</name>
    <name type="synonym">Epeira ventricosa</name>
    <dbReference type="NCBI Taxonomy" id="182803"/>
    <lineage>
        <taxon>Eukaryota</taxon>
        <taxon>Metazoa</taxon>
        <taxon>Ecdysozoa</taxon>
        <taxon>Arthropoda</taxon>
        <taxon>Chelicerata</taxon>
        <taxon>Arachnida</taxon>
        <taxon>Araneae</taxon>
        <taxon>Araneomorphae</taxon>
        <taxon>Entelegynae</taxon>
        <taxon>Araneoidea</taxon>
        <taxon>Araneidae</taxon>
        <taxon>Araneus</taxon>
    </lineage>
</organism>
<sequence length="143" mass="16272">ADYLLQSVLYGVQELGEHEGNLASLLSFGVHVYENLRRRFIEIQTTLMNSVGCNQQSLRKLNEALTQNLPKAKHDKLKKEAFKSAIEKIIGKNIGQRHKKEVVIKNLPPLIYFKPKKDSSLLDFQLNSDMGLCNLFSPDNKDC</sequence>
<dbReference type="AlphaFoldDB" id="A0A4Y2V677"/>
<proteinExistence type="predicted"/>
<evidence type="ECO:0000313" key="2">
    <source>
        <dbReference type="Proteomes" id="UP000499080"/>
    </source>
</evidence>
<dbReference type="EMBL" id="BGPR01043044">
    <property type="protein sequence ID" value="GBO19566.1"/>
    <property type="molecule type" value="Genomic_DNA"/>
</dbReference>
<comment type="caution">
    <text evidence="1">The sequence shown here is derived from an EMBL/GenBank/DDBJ whole genome shotgun (WGS) entry which is preliminary data.</text>
</comment>
<reference evidence="1 2" key="1">
    <citation type="journal article" date="2019" name="Sci. Rep.">
        <title>Orb-weaving spider Araneus ventricosus genome elucidates the spidroin gene catalogue.</title>
        <authorList>
            <person name="Kono N."/>
            <person name="Nakamura H."/>
            <person name="Ohtoshi R."/>
            <person name="Moran D.A.P."/>
            <person name="Shinohara A."/>
            <person name="Yoshida Y."/>
            <person name="Fujiwara M."/>
            <person name="Mori M."/>
            <person name="Tomita M."/>
            <person name="Arakawa K."/>
        </authorList>
    </citation>
    <scope>NUCLEOTIDE SEQUENCE [LARGE SCALE GENOMIC DNA]</scope>
</reference>
<dbReference type="OrthoDB" id="2215036at2759"/>
<keyword evidence="2" id="KW-1185">Reference proteome</keyword>
<protein>
    <submittedName>
        <fullName evidence="1">Uncharacterized protein</fullName>
    </submittedName>
</protein>
<dbReference type="InterPro" id="IPR011989">
    <property type="entry name" value="ARM-like"/>
</dbReference>
<dbReference type="Gene3D" id="1.25.10.10">
    <property type="entry name" value="Leucine-rich Repeat Variant"/>
    <property type="match status" value="1"/>
</dbReference>
<gene>
    <name evidence="1" type="ORF">AVEN_248447_1</name>
</gene>